<dbReference type="PANTHER" id="PTHR43408">
    <property type="entry name" value="FMN REDUCTASE (NADPH)"/>
    <property type="match status" value="1"/>
</dbReference>
<feature type="domain" description="NADPH-dependent FMN reductase-like" evidence="4">
    <location>
        <begin position="1"/>
        <end position="143"/>
    </location>
</feature>
<name>A0A1G8XYA5_9LACT</name>
<sequence length="188" mass="21497">MNITLLSGSTIGSKTRTAMNYTKDIIERNYPDHEVTLLDLADFELVFSDGRDFREYKGDTKVVTETIMASDIILIGTPIFQASIPGSLKNVFDLLPQDGLRDKTAGILVTAGSSKHYLIAETQLKPILAYMKAQIVQTYTFMEERDFYRKKIVNEDAVFRIERLVEDTMILSETYTEARRIKEEQYGF</sequence>
<dbReference type="Proteomes" id="UP000199433">
    <property type="component" value="Unassembled WGS sequence"/>
</dbReference>
<keyword evidence="1" id="KW-0285">Flavoprotein</keyword>
<dbReference type="OrthoDB" id="9812295at2"/>
<dbReference type="InterPro" id="IPR005025">
    <property type="entry name" value="FMN_Rdtase-like_dom"/>
</dbReference>
<accession>A0A1G8XYA5</accession>
<dbReference type="RefSeq" id="WP_091265440.1">
    <property type="nucleotide sequence ID" value="NZ_FNFK01000008.1"/>
</dbReference>
<evidence type="ECO:0000256" key="2">
    <source>
        <dbReference type="ARBA" id="ARBA00022643"/>
    </source>
</evidence>
<dbReference type="SUPFAM" id="SSF52218">
    <property type="entry name" value="Flavoproteins"/>
    <property type="match status" value="1"/>
</dbReference>
<protein>
    <submittedName>
        <fullName evidence="5">FMN reductase</fullName>
    </submittedName>
</protein>
<dbReference type="Pfam" id="PF03358">
    <property type="entry name" value="FMN_red"/>
    <property type="match status" value="1"/>
</dbReference>
<evidence type="ECO:0000256" key="1">
    <source>
        <dbReference type="ARBA" id="ARBA00022630"/>
    </source>
</evidence>
<keyword evidence="2" id="KW-0288">FMN</keyword>
<evidence type="ECO:0000313" key="5">
    <source>
        <dbReference type="EMBL" id="SDJ95523.1"/>
    </source>
</evidence>
<dbReference type="GO" id="GO:0016491">
    <property type="term" value="F:oxidoreductase activity"/>
    <property type="evidence" value="ECO:0007669"/>
    <property type="project" value="UniProtKB-KW"/>
</dbReference>
<evidence type="ECO:0000256" key="3">
    <source>
        <dbReference type="ARBA" id="ARBA00023002"/>
    </source>
</evidence>
<evidence type="ECO:0000313" key="6">
    <source>
        <dbReference type="Proteomes" id="UP000199433"/>
    </source>
</evidence>
<dbReference type="InterPro" id="IPR051814">
    <property type="entry name" value="NAD(P)H-dep_FMN_reductase"/>
</dbReference>
<reference evidence="6" key="1">
    <citation type="submission" date="2016-10" db="EMBL/GenBank/DDBJ databases">
        <authorList>
            <person name="Varghese N."/>
            <person name="Submissions S."/>
        </authorList>
    </citation>
    <scope>NUCLEOTIDE SEQUENCE [LARGE SCALE GENOMIC DNA]</scope>
    <source>
        <strain evidence="6">DSM 19181</strain>
    </source>
</reference>
<dbReference type="InterPro" id="IPR029039">
    <property type="entry name" value="Flavoprotein-like_sf"/>
</dbReference>
<proteinExistence type="predicted"/>
<evidence type="ECO:0000259" key="4">
    <source>
        <dbReference type="Pfam" id="PF03358"/>
    </source>
</evidence>
<keyword evidence="3" id="KW-0560">Oxidoreductase</keyword>
<dbReference type="PANTHER" id="PTHR43408:SF2">
    <property type="entry name" value="FMN REDUCTASE (NADPH)"/>
    <property type="match status" value="1"/>
</dbReference>
<dbReference type="Gene3D" id="3.40.50.360">
    <property type="match status" value="1"/>
</dbReference>
<keyword evidence="6" id="KW-1185">Reference proteome</keyword>
<dbReference type="AlphaFoldDB" id="A0A1G8XYA5"/>
<gene>
    <name evidence="5" type="ORF">SAMN04488098_100815</name>
</gene>
<dbReference type="EMBL" id="FNFK01000008">
    <property type="protein sequence ID" value="SDJ95523.1"/>
    <property type="molecule type" value="Genomic_DNA"/>
</dbReference>
<dbReference type="STRING" id="426701.SAMN04488098_100815"/>
<organism evidence="5 6">
    <name type="scientific">Alkalibacterium thalassium</name>
    <dbReference type="NCBI Taxonomy" id="426701"/>
    <lineage>
        <taxon>Bacteria</taxon>
        <taxon>Bacillati</taxon>
        <taxon>Bacillota</taxon>
        <taxon>Bacilli</taxon>
        <taxon>Lactobacillales</taxon>
        <taxon>Carnobacteriaceae</taxon>
        <taxon>Alkalibacterium</taxon>
    </lineage>
</organism>